<comment type="caution">
    <text evidence="3">The sequence shown here is derived from an EMBL/GenBank/DDBJ whole genome shotgun (WGS) entry which is preliminary data.</text>
</comment>
<proteinExistence type="predicted"/>
<name>A0AA36HTX0_9DINO</name>
<evidence type="ECO:0000256" key="1">
    <source>
        <dbReference type="ARBA" id="ARBA00023002"/>
    </source>
</evidence>
<feature type="domain" description="Aldehyde dehydrogenase" evidence="2">
    <location>
        <begin position="22"/>
        <end position="474"/>
    </location>
</feature>
<dbReference type="Gene3D" id="3.40.309.10">
    <property type="entry name" value="Aldehyde Dehydrogenase, Chain A, domain 2"/>
    <property type="match status" value="1"/>
</dbReference>
<dbReference type="GO" id="GO:0004777">
    <property type="term" value="F:succinate-semialdehyde dehydrogenase (NAD+) activity"/>
    <property type="evidence" value="ECO:0007669"/>
    <property type="project" value="TreeGrafter"/>
</dbReference>
<dbReference type="InterPro" id="IPR016160">
    <property type="entry name" value="Ald_DH_CS_CYS"/>
</dbReference>
<dbReference type="EMBL" id="CAUJNA010000263">
    <property type="protein sequence ID" value="CAJ1374572.1"/>
    <property type="molecule type" value="Genomic_DNA"/>
</dbReference>
<dbReference type="Proteomes" id="UP001178507">
    <property type="component" value="Unassembled WGS sequence"/>
</dbReference>
<dbReference type="PANTHER" id="PTHR43217:SF1">
    <property type="entry name" value="SUCCINATE SEMIALDEHYDE DEHYDROGENASE [NAD(P)+] SAD"/>
    <property type="match status" value="1"/>
</dbReference>
<dbReference type="Pfam" id="PF00171">
    <property type="entry name" value="Aldedh"/>
    <property type="match status" value="1"/>
</dbReference>
<evidence type="ECO:0000313" key="4">
    <source>
        <dbReference type="Proteomes" id="UP001178507"/>
    </source>
</evidence>
<dbReference type="InterPro" id="IPR015590">
    <property type="entry name" value="Aldehyde_DH_dom"/>
</dbReference>
<dbReference type="InterPro" id="IPR016161">
    <property type="entry name" value="Ald_DH/histidinol_DH"/>
</dbReference>
<sequence length="477" mass="51218">MAVAMCRGSGWLRLGLRARPVTTFPQVNPRTGRTFQTYQEMSESEVGQIIEEANGAFQAWRRVPAAERVAALAPLAEGLRSRADEAAELMCQEMGKPPAQGRAEVLKCAYLVDWYAQHGASFLADTPYPALPGFAKSFVTYQPLGTILSIMPWNFPMWQVIRMGVPTLMAGNAVLLKHAPNCFGSALLCEELLKTVNVPQGLFRSLIVDVPQTNKILEHPLVQGVALTGSEMAGRAVAAKAGSLLKKAVVELGGSDAYAVLKDADLDAAAEAVVTARVVNSGQVCIAPKRAIVERSVKKAFEEKVLSKVAAKKYGTDFGPLVHAKGRDDVARQVRESQAQGAKLLFGGDSAALPEEDCTEAFYPPTVLTDVKPGMTAFDGEIFGPVIAIVEAEDEEHALKLANQSHYGLAAAVFTSDLEKGERWAVKELDAGMCFVNDFVRSDPSLPFGGVKASGLGRECAAFGMQEFVNVKTICVK</sequence>
<dbReference type="InterPro" id="IPR016163">
    <property type="entry name" value="Ald_DH_C"/>
</dbReference>
<dbReference type="Gene3D" id="3.40.605.10">
    <property type="entry name" value="Aldehyde Dehydrogenase, Chain A, domain 1"/>
    <property type="match status" value="1"/>
</dbReference>
<keyword evidence="1" id="KW-0560">Oxidoreductase</keyword>
<protein>
    <recommendedName>
        <fullName evidence="2">Aldehyde dehydrogenase domain-containing protein</fullName>
    </recommendedName>
</protein>
<keyword evidence="4" id="KW-1185">Reference proteome</keyword>
<dbReference type="PROSITE" id="PS00070">
    <property type="entry name" value="ALDEHYDE_DEHYDR_CYS"/>
    <property type="match status" value="1"/>
</dbReference>
<evidence type="ECO:0000259" key="2">
    <source>
        <dbReference type="Pfam" id="PF00171"/>
    </source>
</evidence>
<accession>A0AA36HTX0</accession>
<gene>
    <name evidence="3" type="ORF">EVOR1521_LOCUS4097</name>
</gene>
<organism evidence="3 4">
    <name type="scientific">Effrenium voratum</name>
    <dbReference type="NCBI Taxonomy" id="2562239"/>
    <lineage>
        <taxon>Eukaryota</taxon>
        <taxon>Sar</taxon>
        <taxon>Alveolata</taxon>
        <taxon>Dinophyceae</taxon>
        <taxon>Suessiales</taxon>
        <taxon>Symbiodiniaceae</taxon>
        <taxon>Effrenium</taxon>
    </lineage>
</organism>
<dbReference type="InterPro" id="IPR047110">
    <property type="entry name" value="GABD/Sad-like"/>
</dbReference>
<dbReference type="SUPFAM" id="SSF53720">
    <property type="entry name" value="ALDH-like"/>
    <property type="match status" value="1"/>
</dbReference>
<dbReference type="PANTHER" id="PTHR43217">
    <property type="entry name" value="SUCCINATE SEMIALDEHYDE DEHYDROGENASE [NAD(P)+] SAD"/>
    <property type="match status" value="1"/>
</dbReference>
<dbReference type="InterPro" id="IPR016162">
    <property type="entry name" value="Ald_DH_N"/>
</dbReference>
<dbReference type="AlphaFoldDB" id="A0AA36HTX0"/>
<evidence type="ECO:0000313" key="3">
    <source>
        <dbReference type="EMBL" id="CAJ1374572.1"/>
    </source>
</evidence>
<reference evidence="3" key="1">
    <citation type="submission" date="2023-08" db="EMBL/GenBank/DDBJ databases">
        <authorList>
            <person name="Chen Y."/>
            <person name="Shah S."/>
            <person name="Dougan E. K."/>
            <person name="Thang M."/>
            <person name="Chan C."/>
        </authorList>
    </citation>
    <scope>NUCLEOTIDE SEQUENCE</scope>
</reference>